<evidence type="ECO:0008006" key="4">
    <source>
        <dbReference type="Google" id="ProtNLM"/>
    </source>
</evidence>
<reference evidence="2 3" key="1">
    <citation type="submission" date="2020-01" db="EMBL/GenBank/DDBJ databases">
        <title>Pseudarthrobacter psychrotolerans sp. nov., isolated from antarctic soil.</title>
        <authorList>
            <person name="Shin Y."/>
            <person name="Park W."/>
        </authorList>
    </citation>
    <scope>NUCLEOTIDE SEQUENCE [LARGE SCALE GENOMIC DNA]</scope>
    <source>
        <strain evidence="2 3">YJ56</strain>
    </source>
</reference>
<accession>A0A6P1NHE1</accession>
<evidence type="ECO:0000256" key="1">
    <source>
        <dbReference type="SAM" id="MobiDB-lite"/>
    </source>
</evidence>
<dbReference type="KEGG" id="psey:GU243_01035"/>
<feature type="compositionally biased region" description="Polar residues" evidence="1">
    <location>
        <begin position="344"/>
        <end position="360"/>
    </location>
</feature>
<feature type="region of interest" description="Disordered" evidence="1">
    <location>
        <begin position="334"/>
        <end position="360"/>
    </location>
</feature>
<gene>
    <name evidence="2" type="ORF">GU243_01035</name>
</gene>
<keyword evidence="3" id="KW-1185">Reference proteome</keyword>
<evidence type="ECO:0000313" key="3">
    <source>
        <dbReference type="Proteomes" id="UP000464186"/>
    </source>
</evidence>
<sequence length="360" mass="40265">MTTETNIVRELLAELQRMARGTTSPDDGHAMTFRLPPDLIRPEATMLAMSQDDVDAMNRVEEALTRDLHFEHMDKATDALKDFVARAWADRKTDQVQEFVAKHSREPSELVCFLPIEYLTIDTPTKLLGLQLLPVTDPCIPTATPPWFALAPPIGSVAAIPVTGTNLGRMAERAQALLAHALRVARVGLRDHNGINGRQLRFRPGIAYVFSNNLSGWRSRSEVAYDLTLGHSGLDSTNNRPVWTMPVTPMTDIQKKADLALRWMERARFADEPLIALLYLFFALEALLGDKSEGLKADMLAFRQLVLSYIVTGVFRHPNNTWFLYDRVRSAAVHGEDPRPSTMRLWTTSSGPSVTRSTST</sequence>
<name>A0A6P1NHE1_9MICC</name>
<organism evidence="2 3">
    <name type="scientific">Pseudarthrobacter psychrotolerans</name>
    <dbReference type="NCBI Taxonomy" id="2697569"/>
    <lineage>
        <taxon>Bacteria</taxon>
        <taxon>Bacillati</taxon>
        <taxon>Actinomycetota</taxon>
        <taxon>Actinomycetes</taxon>
        <taxon>Micrococcales</taxon>
        <taxon>Micrococcaceae</taxon>
        <taxon>Pseudarthrobacter</taxon>
    </lineage>
</organism>
<dbReference type="Proteomes" id="UP000464186">
    <property type="component" value="Chromosome"/>
</dbReference>
<proteinExistence type="predicted"/>
<dbReference type="EMBL" id="CP047898">
    <property type="protein sequence ID" value="QHK18593.1"/>
    <property type="molecule type" value="Genomic_DNA"/>
</dbReference>
<protein>
    <recommendedName>
        <fullName evidence="4">Apea-like HEPN domain-containing protein</fullName>
    </recommendedName>
</protein>
<evidence type="ECO:0000313" key="2">
    <source>
        <dbReference type="EMBL" id="QHK18593.1"/>
    </source>
</evidence>
<dbReference type="AlphaFoldDB" id="A0A6P1NHE1"/>